<name>A0A1D1UPD9_RAMVA</name>
<reference evidence="4 5" key="1">
    <citation type="journal article" date="2016" name="Nat. Commun.">
        <title>Extremotolerant tardigrade genome and improved radiotolerance of human cultured cells by tardigrade-unique protein.</title>
        <authorList>
            <person name="Hashimoto T."/>
            <person name="Horikawa D.D."/>
            <person name="Saito Y."/>
            <person name="Kuwahara H."/>
            <person name="Kozuka-Hata H."/>
            <person name="Shin-I T."/>
            <person name="Minakuchi Y."/>
            <person name="Ohishi K."/>
            <person name="Motoyama A."/>
            <person name="Aizu T."/>
            <person name="Enomoto A."/>
            <person name="Kondo K."/>
            <person name="Tanaka S."/>
            <person name="Hara Y."/>
            <person name="Koshikawa S."/>
            <person name="Sagara H."/>
            <person name="Miura T."/>
            <person name="Yokobori S."/>
            <person name="Miyagawa K."/>
            <person name="Suzuki Y."/>
            <person name="Kubo T."/>
            <person name="Oyama M."/>
            <person name="Kohara Y."/>
            <person name="Fujiyama A."/>
            <person name="Arakawa K."/>
            <person name="Katayama T."/>
            <person name="Toyoda A."/>
            <person name="Kunieda T."/>
        </authorList>
    </citation>
    <scope>NUCLEOTIDE SEQUENCE [LARGE SCALE GENOMIC DNA]</scope>
    <source>
        <strain evidence="4 5">YOKOZUNA-1</strain>
    </source>
</reference>
<proteinExistence type="predicted"/>
<evidence type="ECO:0000259" key="3">
    <source>
        <dbReference type="PROSITE" id="PS51526"/>
    </source>
</evidence>
<evidence type="ECO:0000256" key="2">
    <source>
        <dbReference type="SAM" id="MobiDB-lite"/>
    </source>
</evidence>
<organism evidence="4 5">
    <name type="scientific">Ramazzottius varieornatus</name>
    <name type="common">Water bear</name>
    <name type="synonym">Tardigrade</name>
    <dbReference type="NCBI Taxonomy" id="947166"/>
    <lineage>
        <taxon>Eukaryota</taxon>
        <taxon>Metazoa</taxon>
        <taxon>Ecdysozoa</taxon>
        <taxon>Tardigrada</taxon>
        <taxon>Eutardigrada</taxon>
        <taxon>Parachela</taxon>
        <taxon>Hypsibioidea</taxon>
        <taxon>Ramazzottiidae</taxon>
        <taxon>Ramazzottius</taxon>
    </lineage>
</organism>
<dbReference type="OrthoDB" id="10056949at2759"/>
<gene>
    <name evidence="4" type="primary">RvY_03589</name>
    <name evidence="4" type="synonym">RvY_03589.1</name>
    <name evidence="4" type="ORF">RvY_03589-1</name>
</gene>
<keyword evidence="5" id="KW-1185">Reference proteome</keyword>
<dbReference type="InterPro" id="IPR003150">
    <property type="entry name" value="DNA-bd_RFX"/>
</dbReference>
<dbReference type="SUPFAM" id="SSF46785">
    <property type="entry name" value="Winged helix' DNA-binding domain"/>
    <property type="match status" value="2"/>
</dbReference>
<dbReference type="Pfam" id="PF25340">
    <property type="entry name" value="BCD_RFX"/>
    <property type="match status" value="1"/>
</dbReference>
<feature type="compositionally biased region" description="Polar residues" evidence="2">
    <location>
        <begin position="237"/>
        <end position="259"/>
    </location>
</feature>
<dbReference type="Proteomes" id="UP000186922">
    <property type="component" value="Unassembled WGS sequence"/>
</dbReference>
<accession>A0A1D1UPD9</accession>
<dbReference type="Gene3D" id="1.10.10.10">
    <property type="entry name" value="Winged helix-like DNA-binding domain superfamily/Winged helix DNA-binding domain"/>
    <property type="match status" value="2"/>
</dbReference>
<dbReference type="PANTHER" id="PTHR12619:SF5">
    <property type="entry name" value="TRANSCRIPTION FACTOR RFX4"/>
    <property type="match status" value="1"/>
</dbReference>
<feature type="region of interest" description="Disordered" evidence="2">
    <location>
        <begin position="237"/>
        <end position="260"/>
    </location>
</feature>
<dbReference type="Pfam" id="PF02257">
    <property type="entry name" value="RFX_DNA_binding"/>
    <property type="match status" value="2"/>
</dbReference>
<evidence type="ECO:0000313" key="4">
    <source>
        <dbReference type="EMBL" id="GAU91311.1"/>
    </source>
</evidence>
<feature type="region of interest" description="Disordered" evidence="2">
    <location>
        <begin position="66"/>
        <end position="103"/>
    </location>
</feature>
<sequence>MKENFKSDPVSLLSREHVYDSYKKFAKDKGKTIMNPACLGKAMRKVFPGMKTRRLGKRGDSKYHYGGIDTLSKGNRNASAVRLPLQRKRRPSPNSPSTAKPKTMLASAAVAEVPVTSTSYMVPPRKKRKIKSSVILDKDIVKWLQRNFRNNAVSVIPRHFVFNKYKEYCEKINKTDTNAACFGKTLRGVFPNMETRRLGSRGSSKYHYAGIEVHPNGDYEDSHPFFKVARRQKFRSTSVSSTDAPSTVSSLPTEPSSDPVSLIEPFPKTSTGPNEDQLHALNVVEVLQKFIDIIPVTGSTSCICPSIRQRLTWTDTLLSVKASKSISGDDLDCFLVHLRVHIAMLARCVLSGAILGMPDIVGNFWVSRKKSLQVPRKDNRKAFDAIISEPTVQHVVRDAYLHLYDALVWRLMANPTSAMPCSLAYVLIDFLHKFPLWVRHTTRNMSSPEMRAVLCHTAAAFCVQLEKLTRMSELEEKLTTADAKKAEEFAQDSVVALSHFLSETARKFGSTESDNLDEELSQAKLGIGLVHRLLESSSDLTGFHSQLVTCTKQAFAKLEKEFIGGRLLKEKLQALVALQTMWTNIIDKFDTDKPFSKYVTSLWKIVLTIFTEKERAALEKVLPIVAAFTPIAEKLGAQIPEVCSSEDLEVSLPYFVQDNVENLHFLTRPDNLSFYLESSDLRQCLSPNGDVIAADLDR</sequence>
<dbReference type="PROSITE" id="PS51526">
    <property type="entry name" value="RFX_DBD"/>
    <property type="match status" value="2"/>
</dbReference>
<dbReference type="PANTHER" id="PTHR12619">
    <property type="entry name" value="RFX TRANSCRIPTION FACTOR FAMILY"/>
    <property type="match status" value="1"/>
</dbReference>
<comment type="caution">
    <text evidence="4">The sequence shown here is derived from an EMBL/GenBank/DDBJ whole genome shotgun (WGS) entry which is preliminary data.</text>
</comment>
<evidence type="ECO:0000256" key="1">
    <source>
        <dbReference type="ARBA" id="ARBA00023125"/>
    </source>
</evidence>
<feature type="domain" description="RFX-type winged-helix" evidence="3">
    <location>
        <begin position="1"/>
        <end position="85"/>
    </location>
</feature>
<dbReference type="AlphaFoldDB" id="A0A1D1UPD9"/>
<feature type="domain" description="RFX-type winged-helix" evidence="3">
    <location>
        <begin position="140"/>
        <end position="215"/>
    </location>
</feature>
<dbReference type="EMBL" id="BDGG01000002">
    <property type="protein sequence ID" value="GAU91311.1"/>
    <property type="molecule type" value="Genomic_DNA"/>
</dbReference>
<dbReference type="InterPro" id="IPR039779">
    <property type="entry name" value="RFX-like"/>
</dbReference>
<dbReference type="STRING" id="947166.A0A1D1UPD9"/>
<dbReference type="InterPro" id="IPR057321">
    <property type="entry name" value="RFX1-4/6/8-like_BCD"/>
</dbReference>
<dbReference type="GO" id="GO:0000978">
    <property type="term" value="F:RNA polymerase II cis-regulatory region sequence-specific DNA binding"/>
    <property type="evidence" value="ECO:0007669"/>
    <property type="project" value="TreeGrafter"/>
</dbReference>
<dbReference type="GO" id="GO:0000981">
    <property type="term" value="F:DNA-binding transcription factor activity, RNA polymerase II-specific"/>
    <property type="evidence" value="ECO:0007669"/>
    <property type="project" value="TreeGrafter"/>
</dbReference>
<evidence type="ECO:0000313" key="5">
    <source>
        <dbReference type="Proteomes" id="UP000186922"/>
    </source>
</evidence>
<keyword evidence="1" id="KW-0238">DNA-binding</keyword>
<dbReference type="InterPro" id="IPR036388">
    <property type="entry name" value="WH-like_DNA-bd_sf"/>
</dbReference>
<dbReference type="InterPro" id="IPR036390">
    <property type="entry name" value="WH_DNA-bd_sf"/>
</dbReference>
<protein>
    <recommendedName>
        <fullName evidence="3">RFX-type winged-helix domain-containing protein</fullName>
    </recommendedName>
</protein>
<dbReference type="FunFam" id="1.10.10.10:FF:000422">
    <property type="entry name" value="DNA-binding protein RFX7"/>
    <property type="match status" value="1"/>
</dbReference>